<keyword evidence="17" id="KW-1185">Reference proteome</keyword>
<dbReference type="PANTHER" id="PTHR11537:SF254">
    <property type="entry name" value="POTASSIUM VOLTAGE-GATED CHANNEL PROTEIN SHAB"/>
    <property type="match status" value="1"/>
</dbReference>
<keyword evidence="3" id="KW-0633">Potassium transport</keyword>
<keyword evidence="2" id="KW-0813">Transport</keyword>
<feature type="compositionally biased region" description="Polar residues" evidence="13">
    <location>
        <begin position="1"/>
        <end position="11"/>
    </location>
</feature>
<evidence type="ECO:0000256" key="14">
    <source>
        <dbReference type="SAM" id="Phobius"/>
    </source>
</evidence>
<feature type="non-terminal residue" evidence="16">
    <location>
        <position position="1"/>
    </location>
</feature>
<dbReference type="InterPro" id="IPR028325">
    <property type="entry name" value="VG_K_chnl"/>
</dbReference>
<proteinExistence type="predicted"/>
<dbReference type="PANTHER" id="PTHR11537">
    <property type="entry name" value="VOLTAGE-GATED POTASSIUM CHANNEL"/>
    <property type="match status" value="1"/>
</dbReference>
<evidence type="ECO:0000256" key="9">
    <source>
        <dbReference type="ARBA" id="ARBA00022989"/>
    </source>
</evidence>
<evidence type="ECO:0000313" key="16">
    <source>
        <dbReference type="EMBL" id="CAK0874955.1"/>
    </source>
</evidence>
<dbReference type="PROSITE" id="PS50222">
    <property type="entry name" value="EF_HAND_2"/>
    <property type="match status" value="2"/>
</dbReference>
<evidence type="ECO:0000256" key="1">
    <source>
        <dbReference type="ARBA" id="ARBA00004141"/>
    </source>
</evidence>
<dbReference type="Proteomes" id="UP001189429">
    <property type="component" value="Unassembled WGS sequence"/>
</dbReference>
<feature type="domain" description="EF-hand" evidence="15">
    <location>
        <begin position="582"/>
        <end position="617"/>
    </location>
</feature>
<feature type="region of interest" description="Disordered" evidence="13">
    <location>
        <begin position="147"/>
        <end position="184"/>
    </location>
</feature>
<dbReference type="Pfam" id="PF00520">
    <property type="entry name" value="Ion_trans"/>
    <property type="match status" value="1"/>
</dbReference>
<feature type="transmembrane region" description="Helical" evidence="14">
    <location>
        <begin position="442"/>
        <end position="461"/>
    </location>
</feature>
<keyword evidence="8" id="KW-0630">Potassium</keyword>
<keyword evidence="10" id="KW-0406">Ion transport</keyword>
<dbReference type="SUPFAM" id="SSF47473">
    <property type="entry name" value="EF-hand"/>
    <property type="match status" value="1"/>
</dbReference>
<evidence type="ECO:0000256" key="13">
    <source>
        <dbReference type="SAM" id="MobiDB-lite"/>
    </source>
</evidence>
<evidence type="ECO:0000259" key="15">
    <source>
        <dbReference type="PROSITE" id="PS50222"/>
    </source>
</evidence>
<evidence type="ECO:0000256" key="11">
    <source>
        <dbReference type="ARBA" id="ARBA00023136"/>
    </source>
</evidence>
<evidence type="ECO:0000256" key="6">
    <source>
        <dbReference type="ARBA" id="ARBA00022837"/>
    </source>
</evidence>
<keyword evidence="9 14" id="KW-1133">Transmembrane helix</keyword>
<dbReference type="Gene3D" id="1.20.120.350">
    <property type="entry name" value="Voltage-gated potassium channels. Chain C"/>
    <property type="match status" value="1"/>
</dbReference>
<evidence type="ECO:0000256" key="5">
    <source>
        <dbReference type="ARBA" id="ARBA00022826"/>
    </source>
</evidence>
<dbReference type="Pfam" id="PF13202">
    <property type="entry name" value="EF-hand_5"/>
    <property type="match status" value="1"/>
</dbReference>
<evidence type="ECO:0000256" key="12">
    <source>
        <dbReference type="ARBA" id="ARBA00023303"/>
    </source>
</evidence>
<evidence type="ECO:0000313" key="17">
    <source>
        <dbReference type="Proteomes" id="UP001189429"/>
    </source>
</evidence>
<dbReference type="InterPro" id="IPR005821">
    <property type="entry name" value="Ion_trans_dom"/>
</dbReference>
<keyword evidence="4 14" id="KW-0812">Transmembrane</keyword>
<evidence type="ECO:0000256" key="4">
    <source>
        <dbReference type="ARBA" id="ARBA00022692"/>
    </source>
</evidence>
<sequence length="657" mass="71230">EKMASRRSQALSKMRRSQTWGFGEAPNMNVIDVDDEEEKQNPAPAPPAASSSPPLVPSGAVASAASDGRPLPHTPTAAEWKAELAGDLSRRLDRIDGKLDWLIARAKPTGAPLYELPGAAAALARGGLAGGSGSGSGRASYRTQVTTETIGSGGGGSCAPGCQRPSDARERPSAEPSAGAGLAAPRLPSQISHMTQETCSESSVALSAATVTRIPNLSRRPGDRRRSARQSAWTASARTKTGSKLNLLPDVFRNNFFARKLYEKSDSKDLDNLQRRVNALPKAMRSQRNKTVDYVFSLLDDPSSSSAAWWTAACLQALVLCSVLGTLLQAVEDPPLRGWSGAVVETAFDVVFLTEVCVRWCCAPDRVNFLFIVQSWIDIVAASAFAVRAAVGFVLPERQDDPTSILLLCFVPIVRLLKIVRHFETFNVLIRAVQITMEALPMLLYAVALITMTFAALIYVVEPELFESPFRAVWFCLVTVTTVGYGDYSPVTPVGITIVMCLIIVGVILLAVPMGIIGMTFNDVWNARDYSLLLTKTRMKLHQWGYTAHDIPTLFKIVDSDGNGVLELDEFCELVKEMKIGLSDNRIIALFEHMDKDGSGALDAAEFALEVFPETFVDAYGHEDNSIVNKPKASTSWMASLAATINRGTNFQRPTND</sequence>
<evidence type="ECO:0000256" key="10">
    <source>
        <dbReference type="ARBA" id="ARBA00023065"/>
    </source>
</evidence>
<evidence type="ECO:0000256" key="2">
    <source>
        <dbReference type="ARBA" id="ARBA00022448"/>
    </source>
</evidence>
<keyword evidence="7" id="KW-0851">Voltage-gated channel</keyword>
<feature type="region of interest" description="Disordered" evidence="13">
    <location>
        <begin position="212"/>
        <end position="239"/>
    </location>
</feature>
<name>A0ABN9VSK7_9DINO</name>
<dbReference type="InterPro" id="IPR002048">
    <property type="entry name" value="EF_hand_dom"/>
</dbReference>
<gene>
    <name evidence="16" type="ORF">PCOR1329_LOCUS59713</name>
</gene>
<dbReference type="Gene3D" id="1.10.238.10">
    <property type="entry name" value="EF-hand"/>
    <property type="match status" value="1"/>
</dbReference>
<comment type="subcellular location">
    <subcellularLocation>
        <location evidence="1">Membrane</location>
        <topology evidence="1">Multi-pass membrane protein</topology>
    </subcellularLocation>
</comment>
<feature type="compositionally biased region" description="Low complexity" evidence="13">
    <location>
        <begin position="48"/>
        <end position="66"/>
    </location>
</feature>
<dbReference type="PROSITE" id="PS00018">
    <property type="entry name" value="EF_HAND_1"/>
    <property type="match status" value="2"/>
</dbReference>
<feature type="domain" description="EF-hand" evidence="15">
    <location>
        <begin position="546"/>
        <end position="581"/>
    </location>
</feature>
<dbReference type="EMBL" id="CAUYUJ010017454">
    <property type="protein sequence ID" value="CAK0874955.1"/>
    <property type="molecule type" value="Genomic_DNA"/>
</dbReference>
<dbReference type="Gene3D" id="1.10.287.70">
    <property type="match status" value="1"/>
</dbReference>
<feature type="region of interest" description="Disordered" evidence="13">
    <location>
        <begin position="1"/>
        <end position="78"/>
    </location>
</feature>
<reference evidence="16" key="1">
    <citation type="submission" date="2023-10" db="EMBL/GenBank/DDBJ databases">
        <authorList>
            <person name="Chen Y."/>
            <person name="Shah S."/>
            <person name="Dougan E. K."/>
            <person name="Thang M."/>
            <person name="Chan C."/>
        </authorList>
    </citation>
    <scope>NUCLEOTIDE SEQUENCE [LARGE SCALE GENOMIC DNA]</scope>
</reference>
<keyword evidence="12" id="KW-0407">Ion channel</keyword>
<dbReference type="SMART" id="SM00054">
    <property type="entry name" value="EFh"/>
    <property type="match status" value="2"/>
</dbReference>
<dbReference type="InterPro" id="IPR011992">
    <property type="entry name" value="EF-hand-dom_pair"/>
</dbReference>
<keyword evidence="11 14" id="KW-0472">Membrane</keyword>
<dbReference type="InterPro" id="IPR018247">
    <property type="entry name" value="EF_Hand_1_Ca_BS"/>
</dbReference>
<keyword evidence="6" id="KW-0106">Calcium</keyword>
<evidence type="ECO:0000256" key="3">
    <source>
        <dbReference type="ARBA" id="ARBA00022538"/>
    </source>
</evidence>
<protein>
    <recommendedName>
        <fullName evidence="15">EF-hand domain-containing protein</fullName>
    </recommendedName>
</protein>
<evidence type="ECO:0000256" key="8">
    <source>
        <dbReference type="ARBA" id="ARBA00022958"/>
    </source>
</evidence>
<dbReference type="Pfam" id="PF13833">
    <property type="entry name" value="EF-hand_8"/>
    <property type="match status" value="1"/>
</dbReference>
<dbReference type="SUPFAM" id="SSF81324">
    <property type="entry name" value="Voltage-gated potassium channels"/>
    <property type="match status" value="1"/>
</dbReference>
<comment type="caution">
    <text evidence="16">The sequence shown here is derived from an EMBL/GenBank/DDBJ whole genome shotgun (WGS) entry which is preliminary data.</text>
</comment>
<feature type="transmembrane region" description="Helical" evidence="14">
    <location>
        <begin position="494"/>
        <end position="521"/>
    </location>
</feature>
<organism evidence="16 17">
    <name type="scientific">Prorocentrum cordatum</name>
    <dbReference type="NCBI Taxonomy" id="2364126"/>
    <lineage>
        <taxon>Eukaryota</taxon>
        <taxon>Sar</taxon>
        <taxon>Alveolata</taxon>
        <taxon>Dinophyceae</taxon>
        <taxon>Prorocentrales</taxon>
        <taxon>Prorocentraceae</taxon>
        <taxon>Prorocentrum</taxon>
    </lineage>
</organism>
<dbReference type="InterPro" id="IPR027359">
    <property type="entry name" value="Volt_channel_dom_sf"/>
</dbReference>
<accession>A0ABN9VSK7</accession>
<dbReference type="PRINTS" id="PR00169">
    <property type="entry name" value="KCHANNEL"/>
</dbReference>
<evidence type="ECO:0000256" key="7">
    <source>
        <dbReference type="ARBA" id="ARBA00022882"/>
    </source>
</evidence>
<dbReference type="CDD" id="cd00051">
    <property type="entry name" value="EFh"/>
    <property type="match status" value="1"/>
</dbReference>
<keyword evidence="5" id="KW-0631">Potassium channel</keyword>